<feature type="domain" description="Glycoside hydrolase 131 catalytic N-terminal" evidence="2">
    <location>
        <begin position="59"/>
        <end position="298"/>
    </location>
</feature>
<evidence type="ECO:0000313" key="3">
    <source>
        <dbReference type="EMBL" id="WAQ88772.1"/>
    </source>
</evidence>
<dbReference type="GeneID" id="77801238"/>
<dbReference type="PANTHER" id="PTHR34612:SF2">
    <property type="entry name" value="GLYCOSIDE HYDROLASE 131 CATALYTIC N-TERMINAL DOMAIN-CONTAINING PROTEIN"/>
    <property type="match status" value="1"/>
</dbReference>
<name>A0ABY7CXP4_9BASI</name>
<proteinExistence type="predicted"/>
<evidence type="ECO:0000259" key="2">
    <source>
        <dbReference type="Pfam" id="PF18271"/>
    </source>
</evidence>
<dbReference type="PANTHER" id="PTHR34612">
    <property type="entry name" value="GH131_N DOMAIN-CONTAINING PROTEIN"/>
    <property type="match status" value="1"/>
</dbReference>
<dbReference type="RefSeq" id="XP_053024327.1">
    <property type="nucleotide sequence ID" value="XM_053160343.1"/>
</dbReference>
<protein>
    <recommendedName>
        <fullName evidence="2">Glycoside hydrolase 131 catalytic N-terminal domain-containing protein</fullName>
    </recommendedName>
</protein>
<sequence>MSQTIYSATRASLLLLVVLSALVAPNFSKIILDYRIPLTAKVADLTVKTTALGKLTKDTIQGTNSLAEAYEFLKPATGKFQQMVLKINDKSIFQDQKGFRRNDIVPVYDPVSIEKDIKTYHHSFIVKKDGKLDLRHGYLLASVEFAKADGEFESSEKLLCTPFKSDNTAGTKSPDADFFRVRDINFKTLFDVKMIPDTIFNFAIEVDWKQNKLSVYHSTGNDKLKQVVKPTAFVATNEKAKNAAGTGEWHIQMIKEPLPNKADPEKERSDVPHKGIQESNIDESIIHFRNFIEDKTTTDPDGPDAIATGGTAAIDAARQKTRKP</sequence>
<accession>A0ABY7CXP4</accession>
<dbReference type="Proteomes" id="UP001164743">
    <property type="component" value="Chromosome 10A"/>
</dbReference>
<evidence type="ECO:0000313" key="4">
    <source>
        <dbReference type="Proteomes" id="UP001164743"/>
    </source>
</evidence>
<dbReference type="InterPro" id="IPR041524">
    <property type="entry name" value="GH131_N"/>
</dbReference>
<organism evidence="3 4">
    <name type="scientific">Puccinia triticina</name>
    <dbReference type="NCBI Taxonomy" id="208348"/>
    <lineage>
        <taxon>Eukaryota</taxon>
        <taxon>Fungi</taxon>
        <taxon>Dikarya</taxon>
        <taxon>Basidiomycota</taxon>
        <taxon>Pucciniomycotina</taxon>
        <taxon>Pucciniomycetes</taxon>
        <taxon>Pucciniales</taxon>
        <taxon>Pucciniaceae</taxon>
        <taxon>Puccinia</taxon>
    </lineage>
</organism>
<keyword evidence="4" id="KW-1185">Reference proteome</keyword>
<dbReference type="Pfam" id="PF18271">
    <property type="entry name" value="GH131_N"/>
    <property type="match status" value="1"/>
</dbReference>
<dbReference type="EMBL" id="CP110430">
    <property type="protein sequence ID" value="WAQ88772.1"/>
    <property type="molecule type" value="Genomic_DNA"/>
</dbReference>
<dbReference type="Gene3D" id="2.60.120.1160">
    <property type="match status" value="1"/>
</dbReference>
<reference evidence="3" key="1">
    <citation type="submission" date="2022-10" db="EMBL/GenBank/DDBJ databases">
        <title>Puccinia triticina Genome sequencing and assembly.</title>
        <authorList>
            <person name="Li C."/>
        </authorList>
    </citation>
    <scope>NUCLEOTIDE SEQUENCE</scope>
    <source>
        <strain evidence="3">Pt15</strain>
    </source>
</reference>
<feature type="compositionally biased region" description="Low complexity" evidence="1">
    <location>
        <begin position="304"/>
        <end position="316"/>
    </location>
</feature>
<gene>
    <name evidence="3" type="ORF">PtA15_10A191</name>
</gene>
<feature type="region of interest" description="Disordered" evidence="1">
    <location>
        <begin position="293"/>
        <end position="324"/>
    </location>
</feature>
<evidence type="ECO:0000256" key="1">
    <source>
        <dbReference type="SAM" id="MobiDB-lite"/>
    </source>
</evidence>